<dbReference type="SMART" id="SM00428">
    <property type="entry name" value="H3"/>
    <property type="match status" value="1"/>
</dbReference>
<dbReference type="Pfam" id="PF00125">
    <property type="entry name" value="Histone"/>
    <property type="match status" value="1"/>
</dbReference>
<reference evidence="4 5" key="1">
    <citation type="journal article" date="2019" name="PLoS Biol.">
        <title>Sex chromosomes control vertical transmission of feminizing Wolbachia symbionts in an isopod.</title>
        <authorList>
            <person name="Becking T."/>
            <person name="Chebbi M.A."/>
            <person name="Giraud I."/>
            <person name="Moumen B."/>
            <person name="Laverre T."/>
            <person name="Caubet Y."/>
            <person name="Peccoud J."/>
            <person name="Gilbert C."/>
            <person name="Cordaux R."/>
        </authorList>
    </citation>
    <scope>NUCLEOTIDE SEQUENCE [LARGE SCALE GENOMIC DNA]</scope>
    <source>
        <strain evidence="4">ANa2</strain>
        <tissue evidence="4">Whole body excluding digestive tract and cuticle</tissue>
    </source>
</reference>
<sequence>MPRINKGPNRSKIKRRETPSTPAAKQFRTPGPHYSSTPLHPRGAPPLESSETPVRQMTAEQRRRTLSNTGSVKKKTPDNRNINKSRASSSKAKSPSNRNVATPRKPRRYRPGTRALQEIRRFQKTTDLLIQKAPFSRVVLALEALQEAAEAFLVSLFEEANLCSLHAKRVTLFRSDMTLARRIRGTFI</sequence>
<feature type="compositionally biased region" description="Polar residues" evidence="2">
    <location>
        <begin position="49"/>
        <end position="59"/>
    </location>
</feature>
<dbReference type="Proteomes" id="UP000326759">
    <property type="component" value="Unassembled WGS sequence"/>
</dbReference>
<accession>A0A5N5TIS9</accession>
<dbReference type="InterPro" id="IPR009072">
    <property type="entry name" value="Histone-fold"/>
</dbReference>
<dbReference type="InterPro" id="IPR007125">
    <property type="entry name" value="H2A/H2B/H3"/>
</dbReference>
<comment type="caution">
    <text evidence="4">The sequence shown here is derived from an EMBL/GenBank/DDBJ whole genome shotgun (WGS) entry which is preliminary data.</text>
</comment>
<comment type="similarity">
    <text evidence="1">Belongs to the histone H3 family.</text>
</comment>
<dbReference type="OrthoDB" id="10440930at2759"/>
<dbReference type="InterPro" id="IPR000164">
    <property type="entry name" value="Histone_H3/CENP-A"/>
</dbReference>
<evidence type="ECO:0000256" key="1">
    <source>
        <dbReference type="ARBA" id="ARBA00010343"/>
    </source>
</evidence>
<dbReference type="GO" id="GO:0046982">
    <property type="term" value="F:protein heterodimerization activity"/>
    <property type="evidence" value="ECO:0007669"/>
    <property type="project" value="InterPro"/>
</dbReference>
<evidence type="ECO:0000313" key="5">
    <source>
        <dbReference type="Proteomes" id="UP000326759"/>
    </source>
</evidence>
<keyword evidence="5" id="KW-1185">Reference proteome</keyword>
<evidence type="ECO:0000259" key="3">
    <source>
        <dbReference type="Pfam" id="PF00125"/>
    </source>
</evidence>
<gene>
    <name evidence="4" type="primary">hH3v</name>
    <name evidence="4" type="ORF">Anas_08425</name>
</gene>
<dbReference type="AlphaFoldDB" id="A0A5N5TIS9"/>
<feature type="domain" description="Core Histone H2A/H2B/H3" evidence="3">
    <location>
        <begin position="141"/>
        <end position="183"/>
    </location>
</feature>
<dbReference type="EMBL" id="SEYY01001991">
    <property type="protein sequence ID" value="KAB7505000.1"/>
    <property type="molecule type" value="Genomic_DNA"/>
</dbReference>
<proteinExistence type="inferred from homology"/>
<dbReference type="CDD" id="cd22911">
    <property type="entry name" value="HFD_H3"/>
    <property type="match status" value="1"/>
</dbReference>
<dbReference type="Gene3D" id="1.10.20.10">
    <property type="entry name" value="Histone, subunit A"/>
    <property type="match status" value="1"/>
</dbReference>
<name>A0A5N5TIS9_9CRUS</name>
<evidence type="ECO:0000313" key="4">
    <source>
        <dbReference type="EMBL" id="KAB7505000.1"/>
    </source>
</evidence>
<organism evidence="4 5">
    <name type="scientific">Armadillidium nasatum</name>
    <dbReference type="NCBI Taxonomy" id="96803"/>
    <lineage>
        <taxon>Eukaryota</taxon>
        <taxon>Metazoa</taxon>
        <taxon>Ecdysozoa</taxon>
        <taxon>Arthropoda</taxon>
        <taxon>Crustacea</taxon>
        <taxon>Multicrustacea</taxon>
        <taxon>Malacostraca</taxon>
        <taxon>Eumalacostraca</taxon>
        <taxon>Peracarida</taxon>
        <taxon>Isopoda</taxon>
        <taxon>Oniscidea</taxon>
        <taxon>Crinocheta</taxon>
        <taxon>Armadillidiidae</taxon>
        <taxon>Armadillidium</taxon>
    </lineage>
</organism>
<evidence type="ECO:0000256" key="2">
    <source>
        <dbReference type="SAM" id="MobiDB-lite"/>
    </source>
</evidence>
<dbReference type="SUPFAM" id="SSF47113">
    <property type="entry name" value="Histone-fold"/>
    <property type="match status" value="1"/>
</dbReference>
<dbReference type="GO" id="GO:0030527">
    <property type="term" value="F:structural constituent of chromatin"/>
    <property type="evidence" value="ECO:0007669"/>
    <property type="project" value="InterPro"/>
</dbReference>
<dbReference type="GO" id="GO:0000786">
    <property type="term" value="C:nucleosome"/>
    <property type="evidence" value="ECO:0007669"/>
    <property type="project" value="InterPro"/>
</dbReference>
<feature type="compositionally biased region" description="Low complexity" evidence="2">
    <location>
        <begin position="79"/>
        <end position="99"/>
    </location>
</feature>
<dbReference type="PANTHER" id="PTHR45810">
    <property type="entry name" value="HISTONE H3.2"/>
    <property type="match status" value="1"/>
</dbReference>
<feature type="region of interest" description="Disordered" evidence="2">
    <location>
        <begin position="1"/>
        <end position="113"/>
    </location>
</feature>
<protein>
    <submittedName>
        <fullName evidence="4">Histone H3-like centromeric protein hH3v</fullName>
    </submittedName>
</protein>
<dbReference type="GO" id="GO:0003677">
    <property type="term" value="F:DNA binding"/>
    <property type="evidence" value="ECO:0007669"/>
    <property type="project" value="InterPro"/>
</dbReference>